<dbReference type="Proteomes" id="UP000824469">
    <property type="component" value="Unassembled WGS sequence"/>
</dbReference>
<dbReference type="InterPro" id="IPR005123">
    <property type="entry name" value="Oxoglu/Fe-dep_dioxygenase_dom"/>
</dbReference>
<dbReference type="PANTHER" id="PTHR47990">
    <property type="entry name" value="2-OXOGLUTARATE (2OG) AND FE(II)-DEPENDENT OXYGENASE SUPERFAMILY PROTEIN-RELATED"/>
    <property type="match status" value="1"/>
</dbReference>
<feature type="non-terminal residue" evidence="2">
    <location>
        <position position="1"/>
    </location>
</feature>
<evidence type="ECO:0000313" key="2">
    <source>
        <dbReference type="EMBL" id="KAH9325194.1"/>
    </source>
</evidence>
<feature type="non-terminal residue" evidence="2">
    <location>
        <position position="109"/>
    </location>
</feature>
<comment type="caution">
    <text evidence="2">The sequence shown here is derived from an EMBL/GenBank/DDBJ whole genome shotgun (WGS) entry which is preliminary data.</text>
</comment>
<reference evidence="2 3" key="1">
    <citation type="journal article" date="2021" name="Nat. Plants">
        <title>The Taxus genome provides insights into paclitaxel biosynthesis.</title>
        <authorList>
            <person name="Xiong X."/>
            <person name="Gou J."/>
            <person name="Liao Q."/>
            <person name="Li Y."/>
            <person name="Zhou Q."/>
            <person name="Bi G."/>
            <person name="Li C."/>
            <person name="Du R."/>
            <person name="Wang X."/>
            <person name="Sun T."/>
            <person name="Guo L."/>
            <person name="Liang H."/>
            <person name="Lu P."/>
            <person name="Wu Y."/>
            <person name="Zhang Z."/>
            <person name="Ro D.K."/>
            <person name="Shang Y."/>
            <person name="Huang S."/>
            <person name="Yan J."/>
        </authorList>
    </citation>
    <scope>NUCLEOTIDE SEQUENCE [LARGE SCALE GENOMIC DNA]</scope>
    <source>
        <strain evidence="2">Ta-2019</strain>
    </source>
</reference>
<protein>
    <recommendedName>
        <fullName evidence="1">Fe2OG dioxygenase domain-containing protein</fullName>
    </recommendedName>
</protein>
<sequence length="109" mass="12138">ETIGRYSLLLADLAEKIMKIIIASLGLDVNTIYESDFQTCNSTLRINHYSSHGKSIGEEALLPHADVGCITILYQDEMGGLEIRSPQRKWFSVKPQSHSFIVNVGDSLK</sequence>
<accession>A0AA38GK05</accession>
<dbReference type="PROSITE" id="PS51471">
    <property type="entry name" value="FE2OG_OXY"/>
    <property type="match status" value="1"/>
</dbReference>
<dbReference type="InterPro" id="IPR044861">
    <property type="entry name" value="IPNS-like_FE2OG_OXY"/>
</dbReference>
<dbReference type="InterPro" id="IPR027443">
    <property type="entry name" value="IPNS-like_sf"/>
</dbReference>
<proteinExistence type="predicted"/>
<keyword evidence="3" id="KW-1185">Reference proteome</keyword>
<dbReference type="Pfam" id="PF03171">
    <property type="entry name" value="2OG-FeII_Oxy"/>
    <property type="match status" value="1"/>
</dbReference>
<gene>
    <name evidence="2" type="ORF">KI387_005372</name>
</gene>
<evidence type="ECO:0000313" key="3">
    <source>
        <dbReference type="Proteomes" id="UP000824469"/>
    </source>
</evidence>
<dbReference type="Gene3D" id="2.60.120.330">
    <property type="entry name" value="B-lactam Antibiotic, Isopenicillin N Synthase, Chain"/>
    <property type="match status" value="1"/>
</dbReference>
<feature type="domain" description="Fe2OG dioxygenase" evidence="1">
    <location>
        <begin position="39"/>
        <end position="109"/>
    </location>
</feature>
<dbReference type="AlphaFoldDB" id="A0AA38GK05"/>
<name>A0AA38GK05_TAXCH</name>
<dbReference type="OMA" id="LQICHQG"/>
<dbReference type="SUPFAM" id="SSF51197">
    <property type="entry name" value="Clavaminate synthase-like"/>
    <property type="match status" value="1"/>
</dbReference>
<organism evidence="2 3">
    <name type="scientific">Taxus chinensis</name>
    <name type="common">Chinese yew</name>
    <name type="synonym">Taxus wallichiana var. chinensis</name>
    <dbReference type="NCBI Taxonomy" id="29808"/>
    <lineage>
        <taxon>Eukaryota</taxon>
        <taxon>Viridiplantae</taxon>
        <taxon>Streptophyta</taxon>
        <taxon>Embryophyta</taxon>
        <taxon>Tracheophyta</taxon>
        <taxon>Spermatophyta</taxon>
        <taxon>Pinopsida</taxon>
        <taxon>Pinidae</taxon>
        <taxon>Conifers II</taxon>
        <taxon>Cupressales</taxon>
        <taxon>Taxaceae</taxon>
        <taxon>Taxus</taxon>
    </lineage>
</organism>
<evidence type="ECO:0000259" key="1">
    <source>
        <dbReference type="PROSITE" id="PS51471"/>
    </source>
</evidence>
<dbReference type="InterPro" id="IPR050231">
    <property type="entry name" value="Iron_ascorbate_oxido_reductase"/>
</dbReference>
<dbReference type="EMBL" id="JAHRHJ020000002">
    <property type="protein sequence ID" value="KAH9325194.1"/>
    <property type="molecule type" value="Genomic_DNA"/>
</dbReference>